<sequence>MVAFFLHALVSIFAVMNPFGILPTFLALTTGYSQREQRDVAKRTVLHSFVILLAFLLLGNFILQMFSITISAFRVAGGILLFGIAYDLLHAKPSPIQDTSEETELVSSADGEPLQGQEARPDITITPLAIPVIAGPGTITSVMALAAGPNLIMRSGVVFVAFSVVLAITFLIFYYASHIHQRISQTGLNVITRLMGFLLSIIAIQMAATGLGQLFPGLLHV</sequence>
<dbReference type="EMBL" id="LJCO01000082">
    <property type="protein sequence ID" value="KPV42151.1"/>
    <property type="molecule type" value="Genomic_DNA"/>
</dbReference>
<evidence type="ECO:0000313" key="9">
    <source>
        <dbReference type="Proteomes" id="UP000050482"/>
    </source>
</evidence>
<feature type="transmembrane region" description="Helical" evidence="7">
    <location>
        <begin position="128"/>
        <end position="146"/>
    </location>
</feature>
<feature type="transmembrane region" description="Helical" evidence="7">
    <location>
        <begin position="197"/>
        <end position="215"/>
    </location>
</feature>
<keyword evidence="9" id="KW-1185">Reference proteome</keyword>
<dbReference type="PATRIC" id="fig|471514.4.peg.1503"/>
<evidence type="ECO:0000256" key="7">
    <source>
        <dbReference type="RuleBase" id="RU362048"/>
    </source>
</evidence>
<protein>
    <recommendedName>
        <fullName evidence="7">UPF0056 membrane protein</fullName>
    </recommendedName>
</protein>
<dbReference type="PANTHER" id="PTHR33508:SF1">
    <property type="entry name" value="UPF0056 MEMBRANE PROTEIN YHCE"/>
    <property type="match status" value="1"/>
</dbReference>
<accession>A0A0P9CYV3</accession>
<evidence type="ECO:0000256" key="5">
    <source>
        <dbReference type="ARBA" id="ARBA00022989"/>
    </source>
</evidence>
<dbReference type="Pfam" id="PF01914">
    <property type="entry name" value="MarC"/>
    <property type="match status" value="1"/>
</dbReference>
<comment type="caution">
    <text evidence="8">The sequence shown here is derived from an EMBL/GenBank/DDBJ whole genome shotgun (WGS) entry which is preliminary data.</text>
</comment>
<reference evidence="8 9" key="1">
    <citation type="submission" date="2015-09" db="EMBL/GenBank/DDBJ databases">
        <title>Draft genome sequence of Alicyclobacillus ferrooxydans DSM 22381.</title>
        <authorList>
            <person name="Hemp J."/>
        </authorList>
    </citation>
    <scope>NUCLEOTIDE SEQUENCE [LARGE SCALE GENOMIC DNA]</scope>
    <source>
        <strain evidence="8 9">TC-34</strain>
    </source>
</reference>
<feature type="transmembrane region" description="Helical" evidence="7">
    <location>
        <begin position="44"/>
        <end position="62"/>
    </location>
</feature>
<dbReference type="Proteomes" id="UP000050482">
    <property type="component" value="Unassembled WGS sequence"/>
</dbReference>
<gene>
    <name evidence="8" type="ORF">AN477_19090</name>
</gene>
<keyword evidence="6 7" id="KW-0472">Membrane</keyword>
<comment type="similarity">
    <text evidence="2 7">Belongs to the UPF0056 (MarC) family.</text>
</comment>
<dbReference type="InterPro" id="IPR002771">
    <property type="entry name" value="Multi_antbiot-R_MarC"/>
</dbReference>
<evidence type="ECO:0000256" key="2">
    <source>
        <dbReference type="ARBA" id="ARBA00009784"/>
    </source>
</evidence>
<dbReference type="RefSeq" id="WP_054970779.1">
    <property type="nucleotide sequence ID" value="NZ_LJCO01000082.1"/>
</dbReference>
<proteinExistence type="inferred from homology"/>
<feature type="transmembrane region" description="Helical" evidence="7">
    <location>
        <begin position="6"/>
        <end position="32"/>
    </location>
</feature>
<keyword evidence="5 7" id="KW-1133">Transmembrane helix</keyword>
<feature type="transmembrane region" description="Helical" evidence="7">
    <location>
        <begin position="68"/>
        <end position="89"/>
    </location>
</feature>
<evidence type="ECO:0000256" key="6">
    <source>
        <dbReference type="ARBA" id="ARBA00023136"/>
    </source>
</evidence>
<evidence type="ECO:0000256" key="3">
    <source>
        <dbReference type="ARBA" id="ARBA00022475"/>
    </source>
</evidence>
<dbReference type="OrthoDB" id="21094at2"/>
<evidence type="ECO:0000256" key="4">
    <source>
        <dbReference type="ARBA" id="ARBA00022692"/>
    </source>
</evidence>
<keyword evidence="4 7" id="KW-0812">Transmembrane</keyword>
<feature type="transmembrane region" description="Helical" evidence="7">
    <location>
        <begin position="152"/>
        <end position="176"/>
    </location>
</feature>
<dbReference type="GO" id="GO:0005886">
    <property type="term" value="C:plasma membrane"/>
    <property type="evidence" value="ECO:0007669"/>
    <property type="project" value="UniProtKB-SubCell"/>
</dbReference>
<comment type="subcellular location">
    <subcellularLocation>
        <location evidence="1 7">Cell membrane</location>
        <topology evidence="1 7">Multi-pass membrane protein</topology>
    </subcellularLocation>
</comment>
<organism evidence="8 9">
    <name type="scientific">Alicyclobacillus ferrooxydans</name>
    <dbReference type="NCBI Taxonomy" id="471514"/>
    <lineage>
        <taxon>Bacteria</taxon>
        <taxon>Bacillati</taxon>
        <taxon>Bacillota</taxon>
        <taxon>Bacilli</taxon>
        <taxon>Bacillales</taxon>
        <taxon>Alicyclobacillaceae</taxon>
        <taxon>Alicyclobacillus</taxon>
    </lineage>
</organism>
<evidence type="ECO:0000256" key="1">
    <source>
        <dbReference type="ARBA" id="ARBA00004651"/>
    </source>
</evidence>
<dbReference type="NCBIfam" id="TIGR00427">
    <property type="entry name" value="NAAT family transporter"/>
    <property type="match status" value="1"/>
</dbReference>
<evidence type="ECO:0000313" key="8">
    <source>
        <dbReference type="EMBL" id="KPV42151.1"/>
    </source>
</evidence>
<keyword evidence="3" id="KW-1003">Cell membrane</keyword>
<name>A0A0P9CYV3_9BACL</name>
<dbReference type="PANTHER" id="PTHR33508">
    <property type="entry name" value="UPF0056 MEMBRANE PROTEIN YHCE"/>
    <property type="match status" value="1"/>
</dbReference>
<dbReference type="AlphaFoldDB" id="A0A0P9CYV3"/>